<dbReference type="RefSeq" id="WP_213556076.1">
    <property type="nucleotide sequence ID" value="NZ_JBHXAJ010000010.1"/>
</dbReference>
<dbReference type="Pfam" id="PF08310">
    <property type="entry name" value="LGFP"/>
    <property type="match status" value="1"/>
</dbReference>
<accession>A0ABX8CJ60</accession>
<gene>
    <name evidence="1" type="ORF">KHQ06_27620</name>
</gene>
<dbReference type="InterPro" id="IPR013207">
    <property type="entry name" value="LGFP"/>
</dbReference>
<sequence length="36" mass="3611">MPVSDEHGVVGGRGSDFQHGSIAWNAVSGALTVSKG</sequence>
<dbReference type="Proteomes" id="UP000683310">
    <property type="component" value="Chromosome"/>
</dbReference>
<organism evidence="1 2">
    <name type="scientific">Nocardia tengchongensis</name>
    <dbReference type="NCBI Taxonomy" id="2055889"/>
    <lineage>
        <taxon>Bacteria</taxon>
        <taxon>Bacillati</taxon>
        <taxon>Actinomycetota</taxon>
        <taxon>Actinomycetes</taxon>
        <taxon>Mycobacteriales</taxon>
        <taxon>Nocardiaceae</taxon>
        <taxon>Nocardia</taxon>
    </lineage>
</organism>
<dbReference type="EMBL" id="CP074371">
    <property type="protein sequence ID" value="QVI20012.1"/>
    <property type="molecule type" value="Genomic_DNA"/>
</dbReference>
<evidence type="ECO:0000313" key="1">
    <source>
        <dbReference type="EMBL" id="QVI20012.1"/>
    </source>
</evidence>
<evidence type="ECO:0000313" key="2">
    <source>
        <dbReference type="Proteomes" id="UP000683310"/>
    </source>
</evidence>
<protein>
    <submittedName>
        <fullName evidence="1">Uncharacterized protein</fullName>
    </submittedName>
</protein>
<reference evidence="1 2" key="1">
    <citation type="submission" date="2021-04" db="EMBL/GenBank/DDBJ databases">
        <title>Nocardia tengchongensis.</title>
        <authorList>
            <person name="Zhuang k."/>
            <person name="Ran Y."/>
            <person name="Li W."/>
        </authorList>
    </citation>
    <scope>NUCLEOTIDE SEQUENCE [LARGE SCALE GENOMIC DNA]</scope>
    <source>
        <strain evidence="1 2">CFH S0057</strain>
    </source>
</reference>
<name>A0ABX8CJ60_9NOCA</name>
<proteinExistence type="predicted"/>
<keyword evidence="2" id="KW-1185">Reference proteome</keyword>